<name>A0A5K7XJE9_9BACT</name>
<accession>A0A5K7XJE9</accession>
<dbReference type="EMBL" id="AP021861">
    <property type="protein sequence ID" value="BBO34353.1"/>
    <property type="molecule type" value="Genomic_DNA"/>
</dbReference>
<evidence type="ECO:0000313" key="1">
    <source>
        <dbReference type="EMBL" id="BBO34353.1"/>
    </source>
</evidence>
<dbReference type="Proteomes" id="UP000326837">
    <property type="component" value="Chromosome"/>
</dbReference>
<reference evidence="2" key="1">
    <citation type="submission" date="2019-10" db="EMBL/GenBank/DDBJ databases">
        <title>Lacipirellula parvula gen. nov., sp. nov., representing a lineage of planctomycetes widespread in freshwater anoxic habitats, and description of the family Lacipirellulaceae.</title>
        <authorList>
            <person name="Dedysh S.N."/>
            <person name="Kulichevskaya I.S."/>
            <person name="Beletsky A.V."/>
            <person name="Rakitin A.L."/>
            <person name="Mardanov A.V."/>
            <person name="Ivanova A.A."/>
            <person name="Saltykova V.X."/>
            <person name="Rijpstra W.I.C."/>
            <person name="Sinninghe Damste J.S."/>
            <person name="Ravin N.V."/>
        </authorList>
    </citation>
    <scope>NUCLEOTIDE SEQUENCE [LARGE SCALE GENOMIC DNA]</scope>
    <source>
        <strain evidence="2">PX69</strain>
    </source>
</reference>
<gene>
    <name evidence="1" type="ORF">PLANPX_3965</name>
</gene>
<keyword evidence="2" id="KW-1185">Reference proteome</keyword>
<dbReference type="AlphaFoldDB" id="A0A5K7XJE9"/>
<protein>
    <submittedName>
        <fullName evidence="1">Uncharacterized protein</fullName>
    </submittedName>
</protein>
<organism evidence="1 2">
    <name type="scientific">Lacipirellula parvula</name>
    <dbReference type="NCBI Taxonomy" id="2650471"/>
    <lineage>
        <taxon>Bacteria</taxon>
        <taxon>Pseudomonadati</taxon>
        <taxon>Planctomycetota</taxon>
        <taxon>Planctomycetia</taxon>
        <taxon>Pirellulales</taxon>
        <taxon>Lacipirellulaceae</taxon>
        <taxon>Lacipirellula</taxon>
    </lineage>
</organism>
<evidence type="ECO:0000313" key="2">
    <source>
        <dbReference type="Proteomes" id="UP000326837"/>
    </source>
</evidence>
<sequence>MTREIILSRYNLSSKKFPWYVSAINRQTKTMFDRRLIFDPSLCTSDEELETVAPLLDDRRKHRALIAFRHLFREHDEQSFKSELLNSNGFGGINLTDYFEDESGENLDEVDLLAIISGVENPIIMGNVTSVLRLGPSEMLVPEEWGIQESNDVMHFLQLITLIQKGRWWNSKPKLSWSGKGPYRLQLGDIECFTAVFPLIRQLLLRRDDVFRGIANLYSKHVDSDSKRAWMHYEIDRFSGSLAGDWRFPPIKELCGVSNEDLLDALIYGSGLIHRASNKKMEDELARISQLCARETLMFAFDATCRHILEAPFNIAPLVHHEFSNWLSRGLCPAPTRVVLKWLFESEGQQN</sequence>
<proteinExistence type="predicted"/>
<dbReference type="KEGG" id="lpav:PLANPX_3965"/>